<comment type="caution">
    <text evidence="6">The sequence shown here is derived from an EMBL/GenBank/DDBJ whole genome shotgun (WGS) entry which is preliminary data.</text>
</comment>
<dbReference type="Proteomes" id="UP000325081">
    <property type="component" value="Unassembled WGS sequence"/>
</dbReference>
<evidence type="ECO:0000256" key="4">
    <source>
        <dbReference type="RuleBase" id="RU361155"/>
    </source>
</evidence>
<dbReference type="GO" id="GO:0008146">
    <property type="term" value="F:sulfotransferase activity"/>
    <property type="evidence" value="ECO:0007669"/>
    <property type="project" value="InterPro"/>
</dbReference>
<dbReference type="Pfam" id="PF00685">
    <property type="entry name" value="Sulfotransfer_1"/>
    <property type="match status" value="2"/>
</dbReference>
<dbReference type="InterPro" id="IPR039058">
    <property type="entry name" value="Yippee_fam"/>
</dbReference>
<dbReference type="GO" id="GO:0046872">
    <property type="term" value="F:metal ion binding"/>
    <property type="evidence" value="ECO:0007669"/>
    <property type="project" value="UniProtKB-KW"/>
</dbReference>
<dbReference type="Pfam" id="PF03226">
    <property type="entry name" value="Yippee-Mis18"/>
    <property type="match status" value="1"/>
</dbReference>
<dbReference type="SUPFAM" id="SSF52540">
    <property type="entry name" value="P-loop containing nucleoside triphosphate hydrolases"/>
    <property type="match status" value="1"/>
</dbReference>
<comment type="similarity">
    <text evidence="1">Belongs to the yippee family.</text>
</comment>
<comment type="similarity">
    <text evidence="4">Belongs to the sulfotransferase 1 family.</text>
</comment>
<gene>
    <name evidence="6" type="ORF">STAS_19896</name>
</gene>
<evidence type="ECO:0000259" key="5">
    <source>
        <dbReference type="PROSITE" id="PS51792"/>
    </source>
</evidence>
<keyword evidence="7" id="KW-1185">Reference proteome</keyword>
<dbReference type="Gene3D" id="3.40.50.300">
    <property type="entry name" value="P-loop containing nucleotide triphosphate hydrolases"/>
    <property type="match status" value="1"/>
</dbReference>
<evidence type="ECO:0000256" key="2">
    <source>
        <dbReference type="ARBA" id="ARBA00022723"/>
    </source>
</evidence>
<keyword evidence="4 6" id="KW-0808">Transferase</keyword>
<dbReference type="InterPro" id="IPR027417">
    <property type="entry name" value="P-loop_NTPase"/>
</dbReference>
<sequence length="520" mass="57953">MAITTPTYPISTPLKQSTLLSPSFLKSTTPLHFTTSNTKPFYRKSRLVLSTTSENTNPSTLTDRKADVALELTWRWKPSTKISSEPYLKSRTGMAGCCAAGTTWLKALAFSLVNRSRVRPESISLLTSSPHDLVPFLELDLYRDPNVGLSPGPDPGTESIPTPRVVATHLPYGTLPSSVLGFFLLKNRFRPEEEPLPLAEAFEMYCAGAHPFGPFWDHMLGYHEAGRDEPGRVLFLKYEELREDVVGELEEDGGVFRATFLGGGRGEWRALSVNKEGNWNGVVANSSFYRKGEVGDWRNHLSADMAERVGRILDEKLSGTGLSFERYIRFIVVESESRSVWKPAGPSPSPNSFILLRKSIAWSNYRAAACLWNTAANASSFLGGFFLAGIWSSTWWASSKTAYLFSVKKWMLTMNTLICIDIGVFAFHCRSGKAYLFNNVYNITMGPLEERMMLSGMHTVAEIFCCCCGQIVGWKYEAAHDISQKYKEGKFVLERERISDGVDSDFCINTRANSSDGDDA</sequence>
<dbReference type="OrthoDB" id="205623at2759"/>
<dbReference type="InterPro" id="IPR000863">
    <property type="entry name" value="Sulfotransferase_dom"/>
</dbReference>
<reference evidence="7" key="1">
    <citation type="journal article" date="2019" name="Curr. Biol.">
        <title>Genome Sequence of Striga asiatica Provides Insight into the Evolution of Plant Parasitism.</title>
        <authorList>
            <person name="Yoshida S."/>
            <person name="Kim S."/>
            <person name="Wafula E.K."/>
            <person name="Tanskanen J."/>
            <person name="Kim Y.M."/>
            <person name="Honaas L."/>
            <person name="Yang Z."/>
            <person name="Spallek T."/>
            <person name="Conn C.E."/>
            <person name="Ichihashi Y."/>
            <person name="Cheong K."/>
            <person name="Cui S."/>
            <person name="Der J.P."/>
            <person name="Gundlach H."/>
            <person name="Jiao Y."/>
            <person name="Hori C."/>
            <person name="Ishida J.K."/>
            <person name="Kasahara H."/>
            <person name="Kiba T."/>
            <person name="Kim M.S."/>
            <person name="Koo N."/>
            <person name="Laohavisit A."/>
            <person name="Lee Y.H."/>
            <person name="Lumba S."/>
            <person name="McCourt P."/>
            <person name="Mortimer J.C."/>
            <person name="Mutuku J.M."/>
            <person name="Nomura T."/>
            <person name="Sasaki-Sekimoto Y."/>
            <person name="Seto Y."/>
            <person name="Wang Y."/>
            <person name="Wakatake T."/>
            <person name="Sakakibara H."/>
            <person name="Demura T."/>
            <person name="Yamaguchi S."/>
            <person name="Yoneyama K."/>
            <person name="Manabe R.I."/>
            <person name="Nelson D.C."/>
            <person name="Schulman A.H."/>
            <person name="Timko M.P."/>
            <person name="dePamphilis C.W."/>
            <person name="Choi D."/>
            <person name="Shirasu K."/>
        </authorList>
    </citation>
    <scope>NUCLEOTIDE SEQUENCE [LARGE SCALE GENOMIC DNA]</scope>
    <source>
        <strain evidence="7">cv. UVA1</strain>
    </source>
</reference>
<dbReference type="InterPro" id="IPR004910">
    <property type="entry name" value="Yippee/Mis18/Cereblon"/>
</dbReference>
<evidence type="ECO:0000313" key="6">
    <source>
        <dbReference type="EMBL" id="GER43069.1"/>
    </source>
</evidence>
<dbReference type="PROSITE" id="PS51792">
    <property type="entry name" value="YIPPEE"/>
    <property type="match status" value="1"/>
</dbReference>
<feature type="domain" description="Yippee" evidence="5">
    <location>
        <begin position="403"/>
        <end position="502"/>
    </location>
</feature>
<evidence type="ECO:0000256" key="1">
    <source>
        <dbReference type="ARBA" id="ARBA00005613"/>
    </source>
</evidence>
<dbReference type="AlphaFoldDB" id="A0A5A7QCT9"/>
<protein>
    <recommendedName>
        <fullName evidence="4">Sulfotransferase</fullName>
        <ecNumber evidence="4">2.8.2.-</ecNumber>
    </recommendedName>
</protein>
<dbReference type="InterPro" id="IPR034751">
    <property type="entry name" value="Yippee"/>
</dbReference>
<dbReference type="EMBL" id="BKCP01006515">
    <property type="protein sequence ID" value="GER43069.1"/>
    <property type="molecule type" value="Genomic_DNA"/>
</dbReference>
<evidence type="ECO:0000256" key="3">
    <source>
        <dbReference type="ARBA" id="ARBA00022833"/>
    </source>
</evidence>
<name>A0A5A7QCT9_STRAF</name>
<organism evidence="6 7">
    <name type="scientific">Striga asiatica</name>
    <name type="common">Asiatic witchweed</name>
    <name type="synonym">Buchnera asiatica</name>
    <dbReference type="NCBI Taxonomy" id="4170"/>
    <lineage>
        <taxon>Eukaryota</taxon>
        <taxon>Viridiplantae</taxon>
        <taxon>Streptophyta</taxon>
        <taxon>Embryophyta</taxon>
        <taxon>Tracheophyta</taxon>
        <taxon>Spermatophyta</taxon>
        <taxon>Magnoliopsida</taxon>
        <taxon>eudicotyledons</taxon>
        <taxon>Gunneridae</taxon>
        <taxon>Pentapetalae</taxon>
        <taxon>asterids</taxon>
        <taxon>lamiids</taxon>
        <taxon>Lamiales</taxon>
        <taxon>Orobanchaceae</taxon>
        <taxon>Buchnereae</taxon>
        <taxon>Striga</taxon>
    </lineage>
</organism>
<dbReference type="EC" id="2.8.2.-" evidence="4"/>
<accession>A0A5A7QCT9</accession>
<proteinExistence type="inferred from homology"/>
<keyword evidence="3" id="KW-0862">Zinc</keyword>
<evidence type="ECO:0000313" key="7">
    <source>
        <dbReference type="Proteomes" id="UP000325081"/>
    </source>
</evidence>
<keyword evidence="2" id="KW-0479">Metal-binding</keyword>
<dbReference type="PANTHER" id="PTHR13848">
    <property type="entry name" value="PROTEIN YIPPEE-LIKE CG15309-RELATED"/>
    <property type="match status" value="1"/>
</dbReference>